<dbReference type="GO" id="GO:0019264">
    <property type="term" value="P:glycine biosynthetic process from serine"/>
    <property type="evidence" value="ECO:0007669"/>
    <property type="project" value="UniProtKB-UniRule"/>
</dbReference>
<evidence type="ECO:0000256" key="1">
    <source>
        <dbReference type="ARBA" id="ARBA00001933"/>
    </source>
</evidence>
<evidence type="ECO:0000256" key="3">
    <source>
        <dbReference type="ARBA" id="ARBA00022490"/>
    </source>
</evidence>
<dbReference type="Gene3D" id="3.40.640.10">
    <property type="entry name" value="Type I PLP-dependent aspartate aminotransferase-like (Major domain)"/>
    <property type="match status" value="1"/>
</dbReference>
<keyword evidence="6 8" id="KW-0808">Transferase</keyword>
<dbReference type="EC" id="2.1.2.1" evidence="8"/>
<comment type="catalytic activity">
    <reaction evidence="8">
        <text>(6R)-5,10-methylene-5,6,7,8-tetrahydrofolate + glycine + H2O = (6S)-5,6,7,8-tetrahydrofolate + L-serine</text>
        <dbReference type="Rhea" id="RHEA:15481"/>
        <dbReference type="ChEBI" id="CHEBI:15377"/>
        <dbReference type="ChEBI" id="CHEBI:15636"/>
        <dbReference type="ChEBI" id="CHEBI:33384"/>
        <dbReference type="ChEBI" id="CHEBI:57305"/>
        <dbReference type="ChEBI" id="CHEBI:57453"/>
        <dbReference type="EC" id="2.1.2.1"/>
    </reaction>
</comment>
<dbReference type="GO" id="GO:0008168">
    <property type="term" value="F:methyltransferase activity"/>
    <property type="evidence" value="ECO:0007669"/>
    <property type="project" value="UniProtKB-KW"/>
</dbReference>
<evidence type="ECO:0000256" key="5">
    <source>
        <dbReference type="ARBA" id="ARBA00022605"/>
    </source>
</evidence>
<evidence type="ECO:0000256" key="7">
    <source>
        <dbReference type="ARBA" id="ARBA00022898"/>
    </source>
</evidence>
<keyword evidence="12" id="KW-1185">Reference proteome</keyword>
<dbReference type="PROSITE" id="PS00096">
    <property type="entry name" value="SHMT"/>
    <property type="match status" value="1"/>
</dbReference>
<feature type="binding site" evidence="8">
    <location>
        <begin position="125"/>
        <end position="127"/>
    </location>
    <ligand>
        <name>(6S)-5,6,7,8-tetrahydrofolate</name>
        <dbReference type="ChEBI" id="CHEBI:57453"/>
    </ligand>
</feature>
<evidence type="ECO:0000256" key="9">
    <source>
        <dbReference type="PIRSR" id="PIRSR000412-50"/>
    </source>
</evidence>
<keyword evidence="11" id="KW-0489">Methyltransferase</keyword>
<dbReference type="InterPro" id="IPR015421">
    <property type="entry name" value="PyrdxlP-dep_Trfase_major"/>
</dbReference>
<accession>A0A6V8LWT4</accession>
<comment type="caution">
    <text evidence="8">Lacks conserved residue(s) required for the propagation of feature annotation.</text>
</comment>
<dbReference type="PANTHER" id="PTHR11680">
    <property type="entry name" value="SERINE HYDROXYMETHYLTRANSFERASE"/>
    <property type="match status" value="1"/>
</dbReference>
<proteinExistence type="inferred from homology"/>
<dbReference type="InterPro" id="IPR039429">
    <property type="entry name" value="SHMT-like_dom"/>
</dbReference>
<evidence type="ECO:0000256" key="6">
    <source>
        <dbReference type="ARBA" id="ARBA00022679"/>
    </source>
</evidence>
<sequence length="419" mass="45080">MRAHRDLLQSADPEVFAALAGEESRQASGIELIPSENYTYPEVLALLGSVFTNKYSEGYPGRRYYGGQRYTDQVEELARQRACKLFRCEHVNVQPLSGSPMNQAVYLGLLEPGDTILAMDLSHGGHLTHGAPVSHMGRLFNFVRYKTDPADGTIDFDAVRAMARAHKPRLVLCGYTSYPRDLDYAAFKDVADEAGAFTMCDASHYAGLVAGGVMRNPFDAGFDVVTTTSHKSLRGPRGGIILCRKELAQRIDKSVFPGLQGGPHMNAVAGIAVTLGKALEPAFAVYARQVLANARALAAALAARGAPLVTGGTDNHMLVVNTQQGYNLDGKTAEELLDEAGLTTNKQIVPDDPNPPLKPSGIRLGTPAATTRGMMEQEMDRLAGWIDALLRNPRDAALRATVRAEVATMCAGFPVPGLQ</sequence>
<dbReference type="PANTHER" id="PTHR11680:SF50">
    <property type="entry name" value="SERINE HYDROXYMETHYLTRANSFERASE"/>
    <property type="match status" value="1"/>
</dbReference>
<name>A0A6V8LWT4_9BACT</name>
<comment type="similarity">
    <text evidence="2 8">Belongs to the SHMT family.</text>
</comment>
<dbReference type="EMBL" id="BLTE01000001">
    <property type="protein sequence ID" value="GFK92745.1"/>
    <property type="molecule type" value="Genomic_DNA"/>
</dbReference>
<dbReference type="Gene3D" id="3.90.1150.10">
    <property type="entry name" value="Aspartate Aminotransferase, domain 1"/>
    <property type="match status" value="1"/>
</dbReference>
<dbReference type="GO" id="GO:0035999">
    <property type="term" value="P:tetrahydrofolate interconversion"/>
    <property type="evidence" value="ECO:0007669"/>
    <property type="project" value="UniProtKB-UniRule"/>
</dbReference>
<dbReference type="RefSeq" id="WP_173081076.1">
    <property type="nucleotide sequence ID" value="NZ_BLTE01000001.1"/>
</dbReference>
<dbReference type="InterPro" id="IPR015422">
    <property type="entry name" value="PyrdxlP-dep_Trfase_small"/>
</dbReference>
<dbReference type="NCBIfam" id="NF000586">
    <property type="entry name" value="PRK00011.1"/>
    <property type="match status" value="1"/>
</dbReference>
<dbReference type="HAMAP" id="MF_00051">
    <property type="entry name" value="SHMT"/>
    <property type="match status" value="1"/>
</dbReference>
<feature type="site" description="Plays an important role in substrate specificity" evidence="8">
    <location>
        <position position="230"/>
    </location>
</feature>
<comment type="cofactor">
    <cofactor evidence="1 8 9">
        <name>pyridoxal 5'-phosphate</name>
        <dbReference type="ChEBI" id="CHEBI:597326"/>
    </cofactor>
</comment>
<reference evidence="11 12" key="2">
    <citation type="submission" date="2020-05" db="EMBL/GenBank/DDBJ databases">
        <title>Draft genome sequence of Desulfovibrio sp. strainFSS-1.</title>
        <authorList>
            <person name="Shimoshige H."/>
            <person name="Kobayashi H."/>
            <person name="Maekawa T."/>
        </authorList>
    </citation>
    <scope>NUCLEOTIDE SEQUENCE [LARGE SCALE GENOMIC DNA]</scope>
    <source>
        <strain evidence="11 12">SIID29052-01</strain>
    </source>
</reference>
<dbReference type="GO" id="GO:0030170">
    <property type="term" value="F:pyridoxal phosphate binding"/>
    <property type="evidence" value="ECO:0007669"/>
    <property type="project" value="UniProtKB-UniRule"/>
</dbReference>
<comment type="pathway">
    <text evidence="8">Amino-acid biosynthesis; glycine biosynthesis; glycine from L-serine: step 1/1.</text>
</comment>
<dbReference type="InterPro" id="IPR019798">
    <property type="entry name" value="Ser_HO-MeTrfase_PLP_BS"/>
</dbReference>
<evidence type="ECO:0000313" key="11">
    <source>
        <dbReference type="EMBL" id="GFK92745.1"/>
    </source>
</evidence>
<evidence type="ECO:0000256" key="2">
    <source>
        <dbReference type="ARBA" id="ARBA00006376"/>
    </source>
</evidence>
<feature type="binding site" evidence="8">
    <location>
        <position position="121"/>
    </location>
    <ligand>
        <name>(6S)-5,6,7,8-tetrahydrofolate</name>
        <dbReference type="ChEBI" id="CHEBI:57453"/>
    </ligand>
</feature>
<organism evidence="11 12">
    <name type="scientific">Fundidesulfovibrio magnetotacticus</name>
    <dbReference type="NCBI Taxonomy" id="2730080"/>
    <lineage>
        <taxon>Bacteria</taxon>
        <taxon>Pseudomonadati</taxon>
        <taxon>Thermodesulfobacteriota</taxon>
        <taxon>Desulfovibrionia</taxon>
        <taxon>Desulfovibrionales</taxon>
        <taxon>Desulfovibrionaceae</taxon>
        <taxon>Fundidesulfovibrio</taxon>
    </lineage>
</organism>
<keyword evidence="3 8" id="KW-0963">Cytoplasm</keyword>
<comment type="pathway">
    <text evidence="8">One-carbon metabolism; tetrahydrofolate interconversion.</text>
</comment>
<dbReference type="UniPathway" id="UPA00193"/>
<dbReference type="GO" id="GO:0005829">
    <property type="term" value="C:cytosol"/>
    <property type="evidence" value="ECO:0007669"/>
    <property type="project" value="TreeGrafter"/>
</dbReference>
<dbReference type="GO" id="GO:0032259">
    <property type="term" value="P:methylation"/>
    <property type="evidence" value="ECO:0007669"/>
    <property type="project" value="UniProtKB-KW"/>
</dbReference>
<feature type="domain" description="Serine hydroxymethyltransferase-like" evidence="10">
    <location>
        <begin position="8"/>
        <end position="386"/>
    </location>
</feature>
<evidence type="ECO:0000256" key="8">
    <source>
        <dbReference type="HAMAP-Rule" id="MF_00051"/>
    </source>
</evidence>
<evidence type="ECO:0000256" key="4">
    <source>
        <dbReference type="ARBA" id="ARBA00022563"/>
    </source>
</evidence>
<dbReference type="GO" id="GO:0004372">
    <property type="term" value="F:glycine hydroxymethyltransferase activity"/>
    <property type="evidence" value="ECO:0007669"/>
    <property type="project" value="UniProtKB-UniRule"/>
</dbReference>
<feature type="modified residue" description="N6-(pyridoxal phosphate)lysine" evidence="8 9">
    <location>
        <position position="231"/>
    </location>
</feature>
<evidence type="ECO:0000259" key="10">
    <source>
        <dbReference type="Pfam" id="PF00464"/>
    </source>
</evidence>
<dbReference type="Proteomes" id="UP000494245">
    <property type="component" value="Unassembled WGS sequence"/>
</dbReference>
<gene>
    <name evidence="11" type="primary">glyA_1</name>
    <name evidence="8" type="synonym">glyA</name>
    <name evidence="11" type="ORF">NNJEOMEG_00572</name>
</gene>
<dbReference type="UniPathway" id="UPA00288">
    <property type="reaction ID" value="UER01023"/>
</dbReference>
<reference evidence="11 12" key="1">
    <citation type="submission" date="2020-04" db="EMBL/GenBank/DDBJ databases">
        <authorList>
            <consortium name="Desulfovibrio sp. FSS-1 genome sequencing consortium"/>
            <person name="Shimoshige H."/>
            <person name="Kobayashi H."/>
            <person name="Maekawa T."/>
        </authorList>
    </citation>
    <scope>NUCLEOTIDE SEQUENCE [LARGE SCALE GENOMIC DNA]</scope>
    <source>
        <strain evidence="11 12">SIID29052-01</strain>
    </source>
</reference>
<dbReference type="InterPro" id="IPR015424">
    <property type="entry name" value="PyrdxlP-dep_Trfase"/>
</dbReference>
<comment type="subcellular location">
    <subcellularLocation>
        <location evidence="8">Cytoplasm</location>
    </subcellularLocation>
</comment>
<evidence type="ECO:0000313" key="12">
    <source>
        <dbReference type="Proteomes" id="UP000494245"/>
    </source>
</evidence>
<protein>
    <recommendedName>
        <fullName evidence="8">Serine hydroxymethyltransferase</fullName>
        <shortName evidence="8">SHMT</shortName>
        <shortName evidence="8">Serine methylase</shortName>
        <ecNumber evidence="8">2.1.2.1</ecNumber>
    </recommendedName>
</protein>
<dbReference type="SUPFAM" id="SSF53383">
    <property type="entry name" value="PLP-dependent transferases"/>
    <property type="match status" value="1"/>
</dbReference>
<dbReference type="PIRSF" id="PIRSF000412">
    <property type="entry name" value="SHMT"/>
    <property type="match status" value="1"/>
</dbReference>
<dbReference type="InterPro" id="IPR001085">
    <property type="entry name" value="Ser_HO-MeTrfase"/>
</dbReference>
<comment type="caution">
    <text evidence="11">The sequence shown here is derived from an EMBL/GenBank/DDBJ whole genome shotgun (WGS) entry which is preliminary data.</text>
</comment>
<keyword evidence="5 8" id="KW-0028">Amino-acid biosynthesis</keyword>
<comment type="subunit">
    <text evidence="8">Homodimer.</text>
</comment>
<keyword evidence="7 8" id="KW-0663">Pyridoxal phosphate</keyword>
<dbReference type="AlphaFoldDB" id="A0A6V8LWT4"/>
<dbReference type="CDD" id="cd00378">
    <property type="entry name" value="SHMT"/>
    <property type="match status" value="1"/>
</dbReference>
<keyword evidence="4 8" id="KW-0554">One-carbon metabolism</keyword>
<dbReference type="InterPro" id="IPR049943">
    <property type="entry name" value="Ser_HO-MeTrfase-like"/>
</dbReference>
<dbReference type="Pfam" id="PF00464">
    <property type="entry name" value="SHMT"/>
    <property type="match status" value="1"/>
</dbReference>
<comment type="function">
    <text evidence="8">Catalyzes the reversible interconversion of serine and glycine with tetrahydrofolate (THF) serving as the one-carbon carrier. This reaction serves as the major source of one-carbon groups required for the biosynthesis of purines, thymidylate, methionine, and other important biomolecules. Also exhibits THF-independent aldolase activity toward beta-hydroxyamino acids, producing glycine and aldehydes, via a retro-aldol mechanism.</text>
</comment>